<dbReference type="OrthoDB" id="2386076at2759"/>
<accession>A0A9P7XTK4</accession>
<gene>
    <name evidence="1" type="ORF">KI688_001760</name>
</gene>
<evidence type="ECO:0000313" key="2">
    <source>
        <dbReference type="Proteomes" id="UP000707451"/>
    </source>
</evidence>
<organism evidence="1 2">
    <name type="scientific">Linnemannia hyalina</name>
    <dbReference type="NCBI Taxonomy" id="64524"/>
    <lineage>
        <taxon>Eukaryota</taxon>
        <taxon>Fungi</taxon>
        <taxon>Fungi incertae sedis</taxon>
        <taxon>Mucoromycota</taxon>
        <taxon>Mortierellomycotina</taxon>
        <taxon>Mortierellomycetes</taxon>
        <taxon>Mortierellales</taxon>
        <taxon>Mortierellaceae</taxon>
        <taxon>Linnemannia</taxon>
    </lineage>
</organism>
<dbReference type="AlphaFoldDB" id="A0A9P7XTK4"/>
<dbReference type="EMBL" id="JAHRHY010000011">
    <property type="protein sequence ID" value="KAG9065476.1"/>
    <property type="molecule type" value="Genomic_DNA"/>
</dbReference>
<dbReference type="Proteomes" id="UP000707451">
    <property type="component" value="Unassembled WGS sequence"/>
</dbReference>
<protein>
    <submittedName>
        <fullName evidence="1">Uncharacterized protein</fullName>
    </submittedName>
</protein>
<reference evidence="1" key="1">
    <citation type="submission" date="2021-06" db="EMBL/GenBank/DDBJ databases">
        <title>Genome Sequence of Mortierella hyaline Strain SCG-10, a Cold-Adapted, Nitrate-Reducing Fungus Isolated from Soil in Minnesota, USA.</title>
        <authorList>
            <person name="Aldossari N."/>
        </authorList>
    </citation>
    <scope>NUCLEOTIDE SEQUENCE</scope>
    <source>
        <strain evidence="1">SCG-10</strain>
    </source>
</reference>
<keyword evidence="2" id="KW-1185">Reference proteome</keyword>
<proteinExistence type="predicted"/>
<comment type="caution">
    <text evidence="1">The sequence shown here is derived from an EMBL/GenBank/DDBJ whole genome shotgun (WGS) entry which is preliminary data.</text>
</comment>
<sequence length="412" mass="46395">MLPTLNSMQARKPNLYPTCVCRRCELEKEDNDHVWKCPSAAETTTEIWKEAMGKINEWGVQATNSYNAARKREYKRAVDRGRQVPRPVPIHWWPPSDADHVRGFSSIGGARAVHSGSPAPDRDEKPMWNVSDLLRGITPLSMLTEWSAVFRTPMSIAKTVLHKFVGYLEAQASELIWKPRCSATIAWEQSQGISAKDKTSKYTGSRGDWSQGYGYITHDGFSNWWKATNSYNAARKREYKRAVDRGRQVPRPVPIHWWPPSDADHVRGFSSIGGARAVHSGSPALDRDEKPMWNVSDLLRDITPLSMLTEWSAVFRTPMSIAKTVLHKFVGYLEAQASELIWKPRCSATIAWEQSQGISAKDKTSKYTGPRGDWSQGYGYITHDGFSATIVAQSQVLDRTATGGWCTEEFSL</sequence>
<name>A0A9P7XTK4_9FUNG</name>
<evidence type="ECO:0000313" key="1">
    <source>
        <dbReference type="EMBL" id="KAG9065476.1"/>
    </source>
</evidence>